<dbReference type="PANTHER" id="PTHR46050">
    <property type="entry name" value="TPR REPEAT-CONTAINING THIOREDOXIN"/>
    <property type="match status" value="1"/>
</dbReference>
<sequence length="275" mass="30167">MLKLHMVERDLERCGEASKMVDGKSTLREADFAATTGADFSPLICALRAEALLHLHRLEEAESALSSSRPSKFLGMLSNSYICFTQAQVEMALGRFENAMASVEKAGQIDPHNIEVSVMWNNVNSVARARSQGNQYFKLGNFADACTANSEGLKYDPLNPVLYCNRAACCSKLGQWVKSLEDCNEALRIHPTYIMALLRRAASYAKLEKSIEAVRDYDVLSRELPADTEVSEALFHAKVALKESRGEKASSMKFGGVVENIIGLIELQAAVALPG</sequence>
<dbReference type="InterPro" id="IPR044534">
    <property type="entry name" value="TTL1-4"/>
</dbReference>
<dbReference type="Gene3D" id="1.25.40.10">
    <property type="entry name" value="Tetratricopeptide repeat domain"/>
    <property type="match status" value="1"/>
</dbReference>
<dbReference type="SMART" id="SM00028">
    <property type="entry name" value="TPR"/>
    <property type="match status" value="4"/>
</dbReference>
<proteinExistence type="predicted"/>
<name>A0ABR2LCA2_9ASPA</name>
<evidence type="ECO:0000313" key="2">
    <source>
        <dbReference type="Proteomes" id="UP001412067"/>
    </source>
</evidence>
<dbReference type="Proteomes" id="UP001412067">
    <property type="component" value="Unassembled WGS sequence"/>
</dbReference>
<dbReference type="SUPFAM" id="SSF48452">
    <property type="entry name" value="TPR-like"/>
    <property type="match status" value="2"/>
</dbReference>
<dbReference type="PANTHER" id="PTHR46050:SF29">
    <property type="entry name" value="TPR REPEAT-CONTAINING THIOREDOXIN TTL4"/>
    <property type="match status" value="1"/>
</dbReference>
<dbReference type="InterPro" id="IPR011990">
    <property type="entry name" value="TPR-like_helical_dom_sf"/>
</dbReference>
<dbReference type="Pfam" id="PF00515">
    <property type="entry name" value="TPR_1"/>
    <property type="match status" value="1"/>
</dbReference>
<dbReference type="InterPro" id="IPR019734">
    <property type="entry name" value="TPR_rpt"/>
</dbReference>
<evidence type="ECO:0000313" key="1">
    <source>
        <dbReference type="EMBL" id="KAK8937729.1"/>
    </source>
</evidence>
<keyword evidence="2" id="KW-1185">Reference proteome</keyword>
<protein>
    <submittedName>
        <fullName evidence="1">TPR repeat-containing thioredoxin TTL1</fullName>
    </submittedName>
</protein>
<accession>A0ABR2LCA2</accession>
<comment type="caution">
    <text evidence="1">The sequence shown here is derived from an EMBL/GenBank/DDBJ whole genome shotgun (WGS) entry which is preliminary data.</text>
</comment>
<reference evidence="1 2" key="1">
    <citation type="journal article" date="2022" name="Nat. Plants">
        <title>Genomes of leafy and leafless Platanthera orchids illuminate the evolution of mycoheterotrophy.</title>
        <authorList>
            <person name="Li M.H."/>
            <person name="Liu K.W."/>
            <person name="Li Z."/>
            <person name="Lu H.C."/>
            <person name="Ye Q.L."/>
            <person name="Zhang D."/>
            <person name="Wang J.Y."/>
            <person name="Li Y.F."/>
            <person name="Zhong Z.M."/>
            <person name="Liu X."/>
            <person name="Yu X."/>
            <person name="Liu D.K."/>
            <person name="Tu X.D."/>
            <person name="Liu B."/>
            <person name="Hao Y."/>
            <person name="Liao X.Y."/>
            <person name="Jiang Y.T."/>
            <person name="Sun W.H."/>
            <person name="Chen J."/>
            <person name="Chen Y.Q."/>
            <person name="Ai Y."/>
            <person name="Zhai J.W."/>
            <person name="Wu S.S."/>
            <person name="Zhou Z."/>
            <person name="Hsiao Y.Y."/>
            <person name="Wu W.L."/>
            <person name="Chen Y.Y."/>
            <person name="Lin Y.F."/>
            <person name="Hsu J.L."/>
            <person name="Li C.Y."/>
            <person name="Wang Z.W."/>
            <person name="Zhao X."/>
            <person name="Zhong W.Y."/>
            <person name="Ma X.K."/>
            <person name="Ma L."/>
            <person name="Huang J."/>
            <person name="Chen G.Z."/>
            <person name="Huang M.Z."/>
            <person name="Huang L."/>
            <person name="Peng D.H."/>
            <person name="Luo Y.B."/>
            <person name="Zou S.Q."/>
            <person name="Chen S.P."/>
            <person name="Lan S."/>
            <person name="Tsai W.C."/>
            <person name="Van de Peer Y."/>
            <person name="Liu Z.J."/>
        </authorList>
    </citation>
    <scope>NUCLEOTIDE SEQUENCE [LARGE SCALE GENOMIC DNA]</scope>
    <source>
        <strain evidence="1">Lor288</strain>
    </source>
</reference>
<dbReference type="EMBL" id="JBBWWR010000021">
    <property type="protein sequence ID" value="KAK8937729.1"/>
    <property type="molecule type" value="Genomic_DNA"/>
</dbReference>
<gene>
    <name evidence="1" type="primary">TTL1</name>
    <name evidence="1" type="ORF">KSP40_PGU017776</name>
</gene>
<organism evidence="1 2">
    <name type="scientific">Platanthera guangdongensis</name>
    <dbReference type="NCBI Taxonomy" id="2320717"/>
    <lineage>
        <taxon>Eukaryota</taxon>
        <taxon>Viridiplantae</taxon>
        <taxon>Streptophyta</taxon>
        <taxon>Embryophyta</taxon>
        <taxon>Tracheophyta</taxon>
        <taxon>Spermatophyta</taxon>
        <taxon>Magnoliopsida</taxon>
        <taxon>Liliopsida</taxon>
        <taxon>Asparagales</taxon>
        <taxon>Orchidaceae</taxon>
        <taxon>Orchidoideae</taxon>
        <taxon>Orchideae</taxon>
        <taxon>Orchidinae</taxon>
        <taxon>Platanthera</taxon>
    </lineage>
</organism>